<dbReference type="GO" id="GO:0009055">
    <property type="term" value="F:electron transfer activity"/>
    <property type="evidence" value="ECO:0007669"/>
    <property type="project" value="UniProtKB-UniRule"/>
</dbReference>
<keyword evidence="2 7" id="KW-0813">Transport</keyword>
<dbReference type="GeneID" id="31080665"/>
<evidence type="ECO:0000313" key="9">
    <source>
        <dbReference type="EMBL" id="APR74370.1"/>
    </source>
</evidence>
<comment type="similarity">
    <text evidence="7">Belongs to the PetM family.</text>
</comment>
<keyword evidence="7" id="KW-0602">Photosynthesis</keyword>
<evidence type="ECO:0000256" key="3">
    <source>
        <dbReference type="ARBA" id="ARBA00022692"/>
    </source>
</evidence>
<accession>A0A1P8D6D6</accession>
<dbReference type="InterPro" id="IPR012595">
    <property type="entry name" value="PetM_cyt_b6/f_cplx_su7"/>
</dbReference>
<geneLocation type="plastid" evidence="9"/>
<proteinExistence type="inferred from homology"/>
<dbReference type="HAMAP" id="MF_00396">
    <property type="entry name" value="Cytb6_f_PetM"/>
    <property type="match status" value="1"/>
</dbReference>
<comment type="function">
    <text evidence="7">Component of the cytochrome b6-f complex, which mediates electron transfer between photosystem II (PSII) and photosystem I (PSI), cyclic electron flow around PSI, and state transitions.</text>
</comment>
<keyword evidence="3 7" id="KW-0812">Transmembrane</keyword>
<keyword evidence="4 7" id="KW-0249">Electron transport</keyword>
<name>A0A1P8D6D6_9FLOR</name>
<evidence type="ECO:0000256" key="7">
    <source>
        <dbReference type="HAMAP-Rule" id="MF_00396"/>
    </source>
</evidence>
<dbReference type="GO" id="GO:0009512">
    <property type="term" value="C:cytochrome b6f complex"/>
    <property type="evidence" value="ECO:0007669"/>
    <property type="project" value="InterPro"/>
</dbReference>
<keyword evidence="5 7" id="KW-1133">Transmembrane helix</keyword>
<feature type="transmembrane region" description="Helical" evidence="8">
    <location>
        <begin position="6"/>
        <end position="27"/>
    </location>
</feature>
<dbReference type="EMBL" id="KX601051">
    <property type="protein sequence ID" value="APR74370.1"/>
    <property type="molecule type" value="Genomic_DNA"/>
</dbReference>
<keyword evidence="6 7" id="KW-0472">Membrane</keyword>
<evidence type="ECO:0000256" key="2">
    <source>
        <dbReference type="ARBA" id="ARBA00022448"/>
    </source>
</evidence>
<reference evidence="9" key="1">
    <citation type="submission" date="2016-07" db="EMBL/GenBank/DDBJ databases">
        <authorList>
            <person name="Ng P.-K."/>
            <person name="Lin S.-M."/>
        </authorList>
    </citation>
    <scope>NUCLEOTIDE SEQUENCE</scope>
</reference>
<evidence type="ECO:0000256" key="6">
    <source>
        <dbReference type="ARBA" id="ARBA00023136"/>
    </source>
</evidence>
<evidence type="ECO:0000256" key="5">
    <source>
        <dbReference type="ARBA" id="ARBA00022989"/>
    </source>
</evidence>
<reference evidence="9" key="2">
    <citation type="journal article" date="2017" name="BMC Genomics">
        <title>Complete chloroplast genome of Gracilaria firma (Gracilariaceae, Rhodophyta), with discussion on the use of chloroplast phylogenomics in the subclass Rhodymeniophycidae.</title>
        <authorList>
            <person name="Ng P.K."/>
            <person name="Lin S.M."/>
            <person name="Lim P.E."/>
            <person name="Liu L.C."/>
            <person name="Chen C.M."/>
            <person name="Pai T.W."/>
        </authorList>
    </citation>
    <scope>NUCLEOTIDE SEQUENCE</scope>
</reference>
<sequence>MGGEIVISGTVSFILILLGLILGFILLKIQGE</sequence>
<keyword evidence="7" id="KW-0793">Thylakoid</keyword>
<protein>
    <recommendedName>
        <fullName evidence="7">Cytochrome b6-f complex subunit 7</fullName>
    </recommendedName>
    <alternativeName>
        <fullName evidence="7">Cytochrome b6-f complex subunit PetM</fullName>
    </alternativeName>
    <alternativeName>
        <fullName evidence="7">Cytochrome b6-f complex subunit VII</fullName>
    </alternativeName>
</protein>
<gene>
    <name evidence="7 9" type="primary">petM</name>
</gene>
<dbReference type="Pfam" id="PF08041">
    <property type="entry name" value="PetM"/>
    <property type="match status" value="1"/>
</dbReference>
<dbReference type="AlphaFoldDB" id="A0A1P8D6D6"/>
<evidence type="ECO:0000256" key="1">
    <source>
        <dbReference type="ARBA" id="ARBA00004167"/>
    </source>
</evidence>
<comment type="subunit">
    <text evidence="7">The 4 large subunits of the cytochrome b6-f complex are cytochrome b6, subunit IV (17 kDa polypeptide, PetD), cytochrome f and the Rieske protein, while the 4 small subunits are PetG, PetL, PetM and PetN. The complex functions as a dimer.</text>
</comment>
<keyword evidence="9" id="KW-0934">Plastid</keyword>
<evidence type="ECO:0000256" key="4">
    <source>
        <dbReference type="ARBA" id="ARBA00022982"/>
    </source>
</evidence>
<organism evidence="9">
    <name type="scientific">Gracilaria firma</name>
    <dbReference type="NCBI Taxonomy" id="2510791"/>
    <lineage>
        <taxon>Eukaryota</taxon>
        <taxon>Rhodophyta</taxon>
        <taxon>Florideophyceae</taxon>
        <taxon>Rhodymeniophycidae</taxon>
        <taxon>Gracilariales</taxon>
        <taxon>Gracilariaceae</taxon>
        <taxon>Gracilaria</taxon>
    </lineage>
</organism>
<dbReference type="RefSeq" id="YP_009346835.1">
    <property type="nucleotide sequence ID" value="NC_033877.1"/>
</dbReference>
<dbReference type="GO" id="GO:0042651">
    <property type="term" value="C:thylakoid membrane"/>
    <property type="evidence" value="ECO:0007669"/>
    <property type="project" value="UniProtKB-UniRule"/>
</dbReference>
<dbReference type="GO" id="GO:0015979">
    <property type="term" value="P:photosynthesis"/>
    <property type="evidence" value="ECO:0007669"/>
    <property type="project" value="UniProtKB-KW"/>
</dbReference>
<evidence type="ECO:0000256" key="8">
    <source>
        <dbReference type="SAM" id="Phobius"/>
    </source>
</evidence>
<comment type="subcellular location">
    <subcellularLocation>
        <location evidence="7">Cellular thylakoid membrane</location>
        <topology evidence="7">Single-pass membrane protein</topology>
    </subcellularLocation>
    <subcellularLocation>
        <location evidence="1">Membrane</location>
        <topology evidence="1">Single-pass membrane protein</topology>
    </subcellularLocation>
</comment>